<sequence length="91" mass="10217">MSPLPPNMHYTPPQASMSSLIMYSISSTDFTSSSHSNVTFHHKNLLLVLSITKITLLVLSITKITRSGSKFTRDNNEPDLMTSIMGYDYYV</sequence>
<organism evidence="1 2">
    <name type="scientific">Mucuna pruriens</name>
    <name type="common">Velvet bean</name>
    <name type="synonym">Dolichos pruriens</name>
    <dbReference type="NCBI Taxonomy" id="157652"/>
    <lineage>
        <taxon>Eukaryota</taxon>
        <taxon>Viridiplantae</taxon>
        <taxon>Streptophyta</taxon>
        <taxon>Embryophyta</taxon>
        <taxon>Tracheophyta</taxon>
        <taxon>Spermatophyta</taxon>
        <taxon>Magnoliopsida</taxon>
        <taxon>eudicotyledons</taxon>
        <taxon>Gunneridae</taxon>
        <taxon>Pentapetalae</taxon>
        <taxon>rosids</taxon>
        <taxon>fabids</taxon>
        <taxon>Fabales</taxon>
        <taxon>Fabaceae</taxon>
        <taxon>Papilionoideae</taxon>
        <taxon>50 kb inversion clade</taxon>
        <taxon>NPAAA clade</taxon>
        <taxon>indigoferoid/millettioid clade</taxon>
        <taxon>Phaseoleae</taxon>
        <taxon>Mucuna</taxon>
    </lineage>
</organism>
<dbReference type="EMBL" id="QJKJ01005513">
    <property type="protein sequence ID" value="RDX90026.1"/>
    <property type="molecule type" value="Genomic_DNA"/>
</dbReference>
<dbReference type="AlphaFoldDB" id="A0A371GHN9"/>
<reference evidence="1" key="1">
    <citation type="submission" date="2018-05" db="EMBL/GenBank/DDBJ databases">
        <title>Draft genome of Mucuna pruriens seed.</title>
        <authorList>
            <person name="Nnadi N.E."/>
            <person name="Vos R."/>
            <person name="Hasami M.H."/>
            <person name="Devisetty U.K."/>
            <person name="Aguiy J.C."/>
        </authorList>
    </citation>
    <scope>NUCLEOTIDE SEQUENCE [LARGE SCALE GENOMIC DNA]</scope>
    <source>
        <strain evidence="1">JCA_2017</strain>
    </source>
</reference>
<accession>A0A371GHN9</accession>
<comment type="caution">
    <text evidence="1">The sequence shown here is derived from an EMBL/GenBank/DDBJ whole genome shotgun (WGS) entry which is preliminary data.</text>
</comment>
<dbReference type="Proteomes" id="UP000257109">
    <property type="component" value="Unassembled WGS sequence"/>
</dbReference>
<keyword evidence="2" id="KW-1185">Reference proteome</keyword>
<evidence type="ECO:0000313" key="1">
    <source>
        <dbReference type="EMBL" id="RDX90026.1"/>
    </source>
</evidence>
<gene>
    <name evidence="1" type="ORF">CR513_28160</name>
</gene>
<name>A0A371GHN9_MUCPR</name>
<evidence type="ECO:0000313" key="2">
    <source>
        <dbReference type="Proteomes" id="UP000257109"/>
    </source>
</evidence>
<protein>
    <submittedName>
        <fullName evidence="1">Uncharacterized protein</fullName>
    </submittedName>
</protein>
<feature type="non-terminal residue" evidence="1">
    <location>
        <position position="1"/>
    </location>
</feature>
<proteinExistence type="predicted"/>